<keyword evidence="2" id="KW-1185">Reference proteome</keyword>
<reference evidence="1" key="1">
    <citation type="submission" date="2023-06" db="EMBL/GenBank/DDBJ databases">
        <title>Genome-scale phylogeny and comparative genomics of the fungal order Sordariales.</title>
        <authorList>
            <consortium name="Lawrence Berkeley National Laboratory"/>
            <person name="Hensen N."/>
            <person name="Bonometti L."/>
            <person name="Westerberg I."/>
            <person name="Brannstrom I.O."/>
            <person name="Guillou S."/>
            <person name="Cros-Aarteil S."/>
            <person name="Calhoun S."/>
            <person name="Haridas S."/>
            <person name="Kuo A."/>
            <person name="Mondo S."/>
            <person name="Pangilinan J."/>
            <person name="Riley R."/>
            <person name="Labutti K."/>
            <person name="Andreopoulos B."/>
            <person name="Lipzen A."/>
            <person name="Chen C."/>
            <person name="Yanf M."/>
            <person name="Daum C."/>
            <person name="Ng V."/>
            <person name="Clum A."/>
            <person name="Steindorff A."/>
            <person name="Ohm R."/>
            <person name="Martin F."/>
            <person name="Silar P."/>
            <person name="Natvig D."/>
            <person name="Lalanne C."/>
            <person name="Gautier V."/>
            <person name="Ament-Velasquez S.L."/>
            <person name="Kruys A."/>
            <person name="Hutchinson M.I."/>
            <person name="Powell A.J."/>
            <person name="Barry K."/>
            <person name="Miller A.N."/>
            <person name="Grigoriev I.V."/>
            <person name="Debuchy R."/>
            <person name="Gladieux P."/>
            <person name="Thoren M.H."/>
            <person name="Johannesson H."/>
        </authorList>
    </citation>
    <scope>NUCLEOTIDE SEQUENCE</scope>
    <source>
        <strain evidence="1">SMH4607-1</strain>
    </source>
</reference>
<dbReference type="EMBL" id="JAUKUA010000006">
    <property type="protein sequence ID" value="KAK0708425.1"/>
    <property type="molecule type" value="Genomic_DNA"/>
</dbReference>
<evidence type="ECO:0000313" key="1">
    <source>
        <dbReference type="EMBL" id="KAK0708425.1"/>
    </source>
</evidence>
<sequence>MDVTVNGPFSPVYQQGQPGSGIGGFNLGSARDLSFAFDYASTGKLDHMVLYRPGTGTVWILRNAAGAFSPVYAEGDPGSGIGGYNLRSAGDRGLAFDYDSTGKLDHMVFYRPGTGTIWILRNDRNGTFTPVYAQGDPGTGIGGFDLSSVEDRIFAFDYDHSGKQDHLAIYRPGAGTIWILRNDRNGAFTPVYAEGDPGKGIGGFNLRSKRDRAFAFDYGGGGKMDHIALYRPGTGTFWVVRNNGGVFRAVFSVGDPGIGIAGFNLKSVSDVAFAYDWTHSGRSDHVAFYRPGTGTFWVVARDGGGWRAVHAEGDPGAGVGGFDMKSEQDKMYAFDYKGSGLADHLVVYRTNATGTIWILKHV</sequence>
<dbReference type="SUPFAM" id="SSF69318">
    <property type="entry name" value="Integrin alpha N-terminal domain"/>
    <property type="match status" value="1"/>
</dbReference>
<dbReference type="InterPro" id="IPR028994">
    <property type="entry name" value="Integrin_alpha_N"/>
</dbReference>
<evidence type="ECO:0000313" key="2">
    <source>
        <dbReference type="Proteomes" id="UP001172102"/>
    </source>
</evidence>
<protein>
    <submittedName>
        <fullName evidence="1">Uncharacterized protein</fullName>
    </submittedName>
</protein>
<dbReference type="AlphaFoldDB" id="A0AA40DMA8"/>
<accession>A0AA40DMA8</accession>
<gene>
    <name evidence="1" type="ORF">B0H67DRAFT_496985</name>
</gene>
<name>A0AA40DMA8_9PEZI</name>
<proteinExistence type="predicted"/>
<comment type="caution">
    <text evidence="1">The sequence shown here is derived from an EMBL/GenBank/DDBJ whole genome shotgun (WGS) entry which is preliminary data.</text>
</comment>
<organism evidence="1 2">
    <name type="scientific">Lasiosphaeris hirsuta</name>
    <dbReference type="NCBI Taxonomy" id="260670"/>
    <lineage>
        <taxon>Eukaryota</taxon>
        <taxon>Fungi</taxon>
        <taxon>Dikarya</taxon>
        <taxon>Ascomycota</taxon>
        <taxon>Pezizomycotina</taxon>
        <taxon>Sordariomycetes</taxon>
        <taxon>Sordariomycetidae</taxon>
        <taxon>Sordariales</taxon>
        <taxon>Lasiosphaeriaceae</taxon>
        <taxon>Lasiosphaeris</taxon>
    </lineage>
</organism>
<dbReference type="Proteomes" id="UP001172102">
    <property type="component" value="Unassembled WGS sequence"/>
</dbReference>